<keyword evidence="5 6" id="KW-0804">Transcription</keyword>
<evidence type="ECO:0000313" key="10">
    <source>
        <dbReference type="Proteomes" id="UP000662373"/>
    </source>
</evidence>
<feature type="domain" description="RNA polymerase sigma factor 70 region 4 type 2" evidence="8">
    <location>
        <begin position="128"/>
        <end position="176"/>
    </location>
</feature>
<comment type="similarity">
    <text evidence="1 6">Belongs to the sigma-70 factor family. ECF subfamily.</text>
</comment>
<dbReference type="Pfam" id="PF04542">
    <property type="entry name" value="Sigma70_r2"/>
    <property type="match status" value="1"/>
</dbReference>
<evidence type="ECO:0000256" key="2">
    <source>
        <dbReference type="ARBA" id="ARBA00023015"/>
    </source>
</evidence>
<reference evidence="9 10" key="1">
    <citation type="submission" date="2020-09" db="EMBL/GenBank/DDBJ databases">
        <title>Draft genome of Gelidibacter salicanalis PAMC21136.</title>
        <authorList>
            <person name="Park H."/>
        </authorList>
    </citation>
    <scope>NUCLEOTIDE SEQUENCE [LARGE SCALE GENOMIC DNA]</scope>
    <source>
        <strain evidence="9 10">PAMC21136</strain>
    </source>
</reference>
<dbReference type="RefSeq" id="WP_199596664.1">
    <property type="nucleotide sequence ID" value="NZ_JAEHJZ010000001.1"/>
</dbReference>
<dbReference type="EMBL" id="JAEHJZ010000001">
    <property type="protein sequence ID" value="MBJ7879220.1"/>
    <property type="molecule type" value="Genomic_DNA"/>
</dbReference>
<keyword evidence="4 6" id="KW-0238">DNA-binding</keyword>
<dbReference type="InterPro" id="IPR013249">
    <property type="entry name" value="RNA_pol_sigma70_r4_t2"/>
</dbReference>
<dbReference type="InterPro" id="IPR036388">
    <property type="entry name" value="WH-like_DNA-bd_sf"/>
</dbReference>
<evidence type="ECO:0000259" key="8">
    <source>
        <dbReference type="Pfam" id="PF08281"/>
    </source>
</evidence>
<gene>
    <name evidence="9" type="ORF">JEM65_00940</name>
</gene>
<dbReference type="PANTHER" id="PTHR43133">
    <property type="entry name" value="RNA POLYMERASE ECF-TYPE SIGMA FACTO"/>
    <property type="match status" value="1"/>
</dbReference>
<keyword evidence="3 6" id="KW-0731">Sigma factor</keyword>
<evidence type="ECO:0000259" key="7">
    <source>
        <dbReference type="Pfam" id="PF04542"/>
    </source>
</evidence>
<sequence length="199" mass="23652">MEEKELHSDKLLVNQLMIGNHKAFRKLFDTYRNDLYKFSLSMVHSTPYAEEIVQDVFLKVWLKRESLNPDMSFRAYLFTITRNKTLKFLKKAANNQKLREEVYYASQKITNITEHSIRESELEIIKNEALNKLPPRRLLIFEMSRNEGKSYDTIAEELRISPHTVRNQMSKALETLRTTLIENKDIAFIIIILFFNNYL</sequence>
<protein>
    <recommendedName>
        <fullName evidence="6">RNA polymerase sigma factor</fullName>
    </recommendedName>
</protein>
<dbReference type="InterPro" id="IPR014284">
    <property type="entry name" value="RNA_pol_sigma-70_dom"/>
</dbReference>
<organism evidence="9 10">
    <name type="scientific">Gelidibacter salicanalis</name>
    <dbReference type="NCBI Taxonomy" id="291193"/>
    <lineage>
        <taxon>Bacteria</taxon>
        <taxon>Pseudomonadati</taxon>
        <taxon>Bacteroidota</taxon>
        <taxon>Flavobacteriia</taxon>
        <taxon>Flavobacteriales</taxon>
        <taxon>Flavobacteriaceae</taxon>
        <taxon>Gelidibacter</taxon>
    </lineage>
</organism>
<dbReference type="InterPro" id="IPR039425">
    <property type="entry name" value="RNA_pol_sigma-70-like"/>
</dbReference>
<dbReference type="InterPro" id="IPR014327">
    <property type="entry name" value="RNA_pol_sigma70_bacteroid"/>
</dbReference>
<evidence type="ECO:0000256" key="1">
    <source>
        <dbReference type="ARBA" id="ARBA00010641"/>
    </source>
</evidence>
<accession>A0A934KTL7</accession>
<dbReference type="PROSITE" id="PS01063">
    <property type="entry name" value="SIGMA70_ECF"/>
    <property type="match status" value="1"/>
</dbReference>
<dbReference type="SUPFAM" id="SSF88659">
    <property type="entry name" value="Sigma3 and sigma4 domains of RNA polymerase sigma factors"/>
    <property type="match status" value="1"/>
</dbReference>
<evidence type="ECO:0000256" key="3">
    <source>
        <dbReference type="ARBA" id="ARBA00023082"/>
    </source>
</evidence>
<comment type="caution">
    <text evidence="9">The sequence shown here is derived from an EMBL/GenBank/DDBJ whole genome shotgun (WGS) entry which is preliminary data.</text>
</comment>
<proteinExistence type="inferred from homology"/>
<dbReference type="GO" id="GO:0006352">
    <property type="term" value="P:DNA-templated transcription initiation"/>
    <property type="evidence" value="ECO:0007669"/>
    <property type="project" value="InterPro"/>
</dbReference>
<keyword evidence="2 6" id="KW-0805">Transcription regulation</keyword>
<dbReference type="GO" id="GO:0003677">
    <property type="term" value="F:DNA binding"/>
    <property type="evidence" value="ECO:0007669"/>
    <property type="project" value="UniProtKB-KW"/>
</dbReference>
<name>A0A934KTL7_9FLAO</name>
<dbReference type="InterPro" id="IPR000838">
    <property type="entry name" value="RNA_pol_sigma70_ECF_CS"/>
</dbReference>
<dbReference type="Proteomes" id="UP000662373">
    <property type="component" value="Unassembled WGS sequence"/>
</dbReference>
<dbReference type="Gene3D" id="1.10.10.10">
    <property type="entry name" value="Winged helix-like DNA-binding domain superfamily/Winged helix DNA-binding domain"/>
    <property type="match status" value="1"/>
</dbReference>
<dbReference type="InterPro" id="IPR007627">
    <property type="entry name" value="RNA_pol_sigma70_r2"/>
</dbReference>
<dbReference type="Pfam" id="PF08281">
    <property type="entry name" value="Sigma70_r4_2"/>
    <property type="match status" value="1"/>
</dbReference>
<dbReference type="InterPro" id="IPR013325">
    <property type="entry name" value="RNA_pol_sigma_r2"/>
</dbReference>
<dbReference type="NCBIfam" id="TIGR02937">
    <property type="entry name" value="sigma70-ECF"/>
    <property type="match status" value="1"/>
</dbReference>
<evidence type="ECO:0000313" key="9">
    <source>
        <dbReference type="EMBL" id="MBJ7879220.1"/>
    </source>
</evidence>
<dbReference type="AlphaFoldDB" id="A0A934KTL7"/>
<evidence type="ECO:0000256" key="4">
    <source>
        <dbReference type="ARBA" id="ARBA00023125"/>
    </source>
</evidence>
<dbReference type="PANTHER" id="PTHR43133:SF46">
    <property type="entry name" value="RNA POLYMERASE SIGMA-70 FACTOR ECF SUBFAMILY"/>
    <property type="match status" value="1"/>
</dbReference>
<feature type="domain" description="RNA polymerase sigma-70 region 2" evidence="7">
    <location>
        <begin position="27"/>
        <end position="93"/>
    </location>
</feature>
<evidence type="ECO:0000256" key="6">
    <source>
        <dbReference type="RuleBase" id="RU000716"/>
    </source>
</evidence>
<dbReference type="GO" id="GO:0016987">
    <property type="term" value="F:sigma factor activity"/>
    <property type="evidence" value="ECO:0007669"/>
    <property type="project" value="UniProtKB-KW"/>
</dbReference>
<dbReference type="NCBIfam" id="TIGR02985">
    <property type="entry name" value="Sig70_bacteroi1"/>
    <property type="match status" value="1"/>
</dbReference>
<evidence type="ECO:0000256" key="5">
    <source>
        <dbReference type="ARBA" id="ARBA00023163"/>
    </source>
</evidence>
<dbReference type="Gene3D" id="1.10.1740.10">
    <property type="match status" value="1"/>
</dbReference>
<dbReference type="SUPFAM" id="SSF88946">
    <property type="entry name" value="Sigma2 domain of RNA polymerase sigma factors"/>
    <property type="match status" value="1"/>
</dbReference>
<keyword evidence="10" id="KW-1185">Reference proteome</keyword>
<dbReference type="InterPro" id="IPR013324">
    <property type="entry name" value="RNA_pol_sigma_r3/r4-like"/>
</dbReference>